<gene>
    <name evidence="1" type="ORF">JK635_22185</name>
</gene>
<dbReference type="RefSeq" id="WP_202656108.1">
    <property type="nucleotide sequence ID" value="NZ_JAESWB010000371.1"/>
</dbReference>
<keyword evidence="2" id="KW-1185">Reference proteome</keyword>
<protein>
    <recommendedName>
        <fullName evidence="3">PH domain-containing protein</fullName>
    </recommendedName>
</protein>
<proteinExistence type="predicted"/>
<sequence>MAKLENDIALNGNHNEVNDVTGSFELLMESIEAYQDYIGKKVSKHASKRDWQSSTELLNQGKKIDLFIEKVQALKKEWLNLIFGDGEYADNTDNDGVDREEISATARTSWSITEGKIRIETDRIEGKPYSNVVPLALFKQIIFCALNYIGKQKYVKTTNVLNDMGNEIRSKSDYKRAQRIPIYATFKVLVKENHFKNDEGNSHKYLLASSKEQLINWVDSLK</sequence>
<reference evidence="1 2" key="1">
    <citation type="submission" date="2021-01" db="EMBL/GenBank/DDBJ databases">
        <title>Genome public.</title>
        <authorList>
            <person name="Liu C."/>
            <person name="Sun Q."/>
        </authorList>
    </citation>
    <scope>NUCLEOTIDE SEQUENCE [LARGE SCALE GENOMIC DNA]</scope>
    <source>
        <strain evidence="1 2">YIM B02564</strain>
    </source>
</reference>
<organism evidence="1 2">
    <name type="scientific">Neobacillus paridis</name>
    <dbReference type="NCBI Taxonomy" id="2803862"/>
    <lineage>
        <taxon>Bacteria</taxon>
        <taxon>Bacillati</taxon>
        <taxon>Bacillota</taxon>
        <taxon>Bacilli</taxon>
        <taxon>Bacillales</taxon>
        <taxon>Bacillaceae</taxon>
        <taxon>Neobacillus</taxon>
    </lineage>
</organism>
<dbReference type="EMBL" id="JAESWB010000371">
    <property type="protein sequence ID" value="MBL4954871.1"/>
    <property type="molecule type" value="Genomic_DNA"/>
</dbReference>
<name>A0ABS1TU84_9BACI</name>
<accession>A0ABS1TU84</accession>
<comment type="caution">
    <text evidence="1">The sequence shown here is derived from an EMBL/GenBank/DDBJ whole genome shotgun (WGS) entry which is preliminary data.</text>
</comment>
<dbReference type="Proteomes" id="UP000623967">
    <property type="component" value="Unassembled WGS sequence"/>
</dbReference>
<evidence type="ECO:0000313" key="1">
    <source>
        <dbReference type="EMBL" id="MBL4954871.1"/>
    </source>
</evidence>
<evidence type="ECO:0000313" key="2">
    <source>
        <dbReference type="Proteomes" id="UP000623967"/>
    </source>
</evidence>
<evidence type="ECO:0008006" key="3">
    <source>
        <dbReference type="Google" id="ProtNLM"/>
    </source>
</evidence>